<evidence type="ECO:0000256" key="11">
    <source>
        <dbReference type="ARBA" id="ARBA00093454"/>
    </source>
</evidence>
<organism evidence="16 17">
    <name type="scientific">Microctonus hyperodae</name>
    <name type="common">Parasitoid wasp</name>
    <dbReference type="NCBI Taxonomy" id="165561"/>
    <lineage>
        <taxon>Eukaryota</taxon>
        <taxon>Metazoa</taxon>
        <taxon>Ecdysozoa</taxon>
        <taxon>Arthropoda</taxon>
        <taxon>Hexapoda</taxon>
        <taxon>Insecta</taxon>
        <taxon>Pterygota</taxon>
        <taxon>Neoptera</taxon>
        <taxon>Endopterygota</taxon>
        <taxon>Hymenoptera</taxon>
        <taxon>Apocrita</taxon>
        <taxon>Ichneumonoidea</taxon>
        <taxon>Braconidae</taxon>
        <taxon>Euphorinae</taxon>
        <taxon>Microctonus</taxon>
    </lineage>
</organism>
<evidence type="ECO:0000256" key="7">
    <source>
        <dbReference type="ARBA" id="ARBA00022843"/>
    </source>
</evidence>
<dbReference type="GO" id="GO:0003713">
    <property type="term" value="F:transcription coactivator activity"/>
    <property type="evidence" value="ECO:0007669"/>
    <property type="project" value="TreeGrafter"/>
</dbReference>
<protein>
    <recommendedName>
        <fullName evidence="18">Metastasis-associated protein MTA3</fullName>
    </recommendedName>
</protein>
<dbReference type="SUPFAM" id="SSF46689">
    <property type="entry name" value="Homeodomain-like"/>
    <property type="match status" value="1"/>
</dbReference>
<dbReference type="GO" id="GO:0008270">
    <property type="term" value="F:zinc ion binding"/>
    <property type="evidence" value="ECO:0007669"/>
    <property type="project" value="UniProtKB-KW"/>
</dbReference>
<dbReference type="AlphaFoldDB" id="A0AA39L253"/>
<keyword evidence="6" id="KW-0862">Zinc</keyword>
<dbReference type="Gene3D" id="4.10.1240.50">
    <property type="match status" value="1"/>
</dbReference>
<keyword evidence="8" id="KW-0007">Acetylation</keyword>
<evidence type="ECO:0000256" key="2">
    <source>
        <dbReference type="ARBA" id="ARBA00022499"/>
    </source>
</evidence>
<evidence type="ECO:0000259" key="13">
    <source>
        <dbReference type="PROSITE" id="PS51038"/>
    </source>
</evidence>
<feature type="region of interest" description="Disordered" evidence="12">
    <location>
        <begin position="523"/>
        <end position="543"/>
    </location>
</feature>
<keyword evidence="9" id="KW-0238">DNA-binding</keyword>
<evidence type="ECO:0000256" key="8">
    <source>
        <dbReference type="ARBA" id="ARBA00022990"/>
    </source>
</evidence>
<dbReference type="SMART" id="SM01189">
    <property type="entry name" value="ELM2"/>
    <property type="match status" value="1"/>
</dbReference>
<dbReference type="CDD" id="cd04709">
    <property type="entry name" value="BAH_MTA"/>
    <property type="match status" value="1"/>
</dbReference>
<dbReference type="SMART" id="SM00401">
    <property type="entry name" value="ZnF_GATA"/>
    <property type="match status" value="1"/>
</dbReference>
<keyword evidence="2" id="KW-1017">Isopeptide bond</keyword>
<dbReference type="GO" id="GO:0043565">
    <property type="term" value="F:sequence-specific DNA binding"/>
    <property type="evidence" value="ECO:0007669"/>
    <property type="project" value="InterPro"/>
</dbReference>
<dbReference type="PANTHER" id="PTHR10865:SF29">
    <property type="entry name" value="METASTASIS ASSOCIATED 1-LIKE, ISOFORM D"/>
    <property type="match status" value="1"/>
</dbReference>
<reference evidence="16" key="1">
    <citation type="journal article" date="2023" name="bioRxiv">
        <title>Scaffold-level genome assemblies of two parasitoid biocontrol wasps reveal the parthenogenesis mechanism and an associated novel virus.</title>
        <authorList>
            <person name="Inwood S."/>
            <person name="Skelly J."/>
            <person name="Guhlin J."/>
            <person name="Harrop T."/>
            <person name="Goldson S."/>
            <person name="Dearden P."/>
        </authorList>
    </citation>
    <scope>NUCLEOTIDE SEQUENCE</scope>
    <source>
        <strain evidence="16">Lincoln</strain>
        <tissue evidence="16">Whole body</tissue>
    </source>
</reference>
<feature type="compositionally biased region" description="Pro residues" evidence="12">
    <location>
        <begin position="530"/>
        <end position="539"/>
    </location>
</feature>
<dbReference type="InterPro" id="IPR017884">
    <property type="entry name" value="SANT_dom"/>
</dbReference>
<dbReference type="InterPro" id="IPR000949">
    <property type="entry name" value="ELM2_dom"/>
</dbReference>
<evidence type="ECO:0000256" key="10">
    <source>
        <dbReference type="ARBA" id="ARBA00023242"/>
    </source>
</evidence>
<dbReference type="FunFam" id="1.10.10.60:FF:000012">
    <property type="entry name" value="Metastasis-associated 1 family, member 3"/>
    <property type="match status" value="1"/>
</dbReference>
<comment type="similarity">
    <text evidence="11">Belongs to the metastasis-associated protein family.</text>
</comment>
<evidence type="ECO:0000256" key="5">
    <source>
        <dbReference type="ARBA" id="ARBA00022771"/>
    </source>
</evidence>
<evidence type="ECO:0000256" key="12">
    <source>
        <dbReference type="SAM" id="MobiDB-lite"/>
    </source>
</evidence>
<dbReference type="FunFam" id="2.30.30.490:FF:000001">
    <property type="entry name" value="Metastasis-associated 1 family, member 3"/>
    <property type="match status" value="1"/>
</dbReference>
<dbReference type="GO" id="GO:0000122">
    <property type="term" value="P:negative regulation of transcription by RNA polymerase II"/>
    <property type="evidence" value="ECO:0007669"/>
    <property type="project" value="TreeGrafter"/>
</dbReference>
<feature type="domain" description="SANT" evidence="15">
    <location>
        <begin position="301"/>
        <end position="353"/>
    </location>
</feature>
<evidence type="ECO:0000256" key="9">
    <source>
        <dbReference type="ARBA" id="ARBA00023125"/>
    </source>
</evidence>
<gene>
    <name evidence="16" type="ORF">PV327_000321</name>
</gene>
<evidence type="ECO:0000259" key="15">
    <source>
        <dbReference type="PROSITE" id="PS51293"/>
    </source>
</evidence>
<keyword evidence="17" id="KW-1185">Reference proteome</keyword>
<keyword evidence="10" id="KW-0539">Nucleus</keyword>
<dbReference type="InterPro" id="IPR009057">
    <property type="entry name" value="Homeodomain-like_sf"/>
</dbReference>
<dbReference type="Proteomes" id="UP001168972">
    <property type="component" value="Unassembled WGS sequence"/>
</dbReference>
<proteinExistence type="inferred from homology"/>
<dbReference type="GO" id="GO:0003682">
    <property type="term" value="F:chromatin binding"/>
    <property type="evidence" value="ECO:0007669"/>
    <property type="project" value="InterPro"/>
</dbReference>
<sequence length="698" mass="77900">MPMPAEYHESHGNHEIANFGLAAAAAQDASNMTANMYRVGDYVYFETSSTSPYQIRRIEELNKTANGNVEAKVMCFFRRRDLPQTLITLADKHQWVQEGVATAGAVAELSTKQFHQMKHRELFLSRQVETMPATHIRGKCCVTLLNETESLLSYLNKEDSFFYCLVFDPAQRTLLADKGEIRIGQKNQADGIAPAPLTPAEREADPRRLQDLETLVWTPRHSLTDRQIDQFLVVSRSVGTFARALDCSSSVKQPSLHMSAAAASRDITLFHAMDTLHRHNYDVAKAMSSLVPSTGPVLCRDEMEEWSASEANLFEEALDKYGKDFSDIRQDFLPWKTLKNVIEYYYMWKTTDRYVQQKRVKAVEAESKLKQVYIPNYNKTPANTPTGTTILPLGNSNNSNGKGVSVLNGSSNGNITGDNSGMLMMGGVGGKPCESCQGTQSPQWYAWGPSHMQCRLCQSCWTYWKKYGGLKVPSRVDDADLDRKRSGGGSDEESKGISGAHRPHRCSIPSCDGSLLYERVPNKPEVDRLPPTPPQPQPGIQPQQTILKRTRPSFDEINGSDGIALNAGLPGGPPPTKRAHHSQQLHSKHALDHVSPAIVPLVPPLNGRAVHSHNFPHGAPLSRSNARKQVISWMDAPDDVYFRASDQTKRVRRTLSSIELRRAARKPWRRLPTPVHPPHPQRVPATRSDDSRMVVILD</sequence>
<reference evidence="16" key="2">
    <citation type="submission" date="2023-03" db="EMBL/GenBank/DDBJ databases">
        <authorList>
            <person name="Inwood S.N."/>
            <person name="Skelly J.G."/>
            <person name="Guhlin J."/>
            <person name="Harrop T.W.R."/>
            <person name="Goldson S.G."/>
            <person name="Dearden P.K."/>
        </authorList>
    </citation>
    <scope>NUCLEOTIDE SEQUENCE</scope>
    <source>
        <strain evidence="16">Lincoln</strain>
        <tissue evidence="16">Whole body</tissue>
    </source>
</reference>
<dbReference type="PROSITE" id="PS51293">
    <property type="entry name" value="SANT"/>
    <property type="match status" value="1"/>
</dbReference>
<dbReference type="CDD" id="cd00202">
    <property type="entry name" value="ZnF_GATA"/>
    <property type="match status" value="1"/>
</dbReference>
<dbReference type="Pfam" id="PF01426">
    <property type="entry name" value="BAH"/>
    <property type="match status" value="1"/>
</dbReference>
<dbReference type="Pfam" id="PF00249">
    <property type="entry name" value="Myb_DNA-binding"/>
    <property type="match status" value="1"/>
</dbReference>
<dbReference type="Gene3D" id="1.10.10.60">
    <property type="entry name" value="Homeodomain-like"/>
    <property type="match status" value="1"/>
</dbReference>
<dbReference type="Pfam" id="PF00320">
    <property type="entry name" value="GATA"/>
    <property type="match status" value="1"/>
</dbReference>
<evidence type="ECO:0000256" key="4">
    <source>
        <dbReference type="ARBA" id="ARBA00022723"/>
    </source>
</evidence>
<feature type="domain" description="BAH" evidence="13">
    <location>
        <begin position="35"/>
        <end position="178"/>
    </location>
</feature>
<dbReference type="Gene3D" id="2.30.30.490">
    <property type="match status" value="1"/>
</dbReference>
<dbReference type="SMART" id="SM00717">
    <property type="entry name" value="SANT"/>
    <property type="match status" value="1"/>
</dbReference>
<evidence type="ECO:0000256" key="3">
    <source>
        <dbReference type="ARBA" id="ARBA00022553"/>
    </source>
</evidence>
<dbReference type="InterPro" id="IPR001025">
    <property type="entry name" value="BAH_dom"/>
</dbReference>
<dbReference type="InterPro" id="IPR000679">
    <property type="entry name" value="Znf_GATA"/>
</dbReference>
<evidence type="ECO:0000256" key="6">
    <source>
        <dbReference type="ARBA" id="ARBA00022833"/>
    </source>
</evidence>
<dbReference type="PANTHER" id="PTHR10865">
    <property type="entry name" value="METASTASIS-ASSOCIATED PROTEIN AND MESODERM INDUCTION EARLY RESPONSE PROTEIN"/>
    <property type="match status" value="1"/>
</dbReference>
<evidence type="ECO:0000256" key="1">
    <source>
        <dbReference type="ARBA" id="ARBA00004123"/>
    </source>
</evidence>
<accession>A0AA39L253</accession>
<name>A0AA39L253_MICHY</name>
<feature type="region of interest" description="Disordered" evidence="12">
    <location>
        <begin position="479"/>
        <end position="506"/>
    </location>
</feature>
<dbReference type="CDD" id="cd11661">
    <property type="entry name" value="SANT_MTA3_like"/>
    <property type="match status" value="1"/>
</dbReference>
<keyword evidence="5" id="KW-0863">Zinc-finger</keyword>
<dbReference type="PROSITE" id="PS51156">
    <property type="entry name" value="ELM2"/>
    <property type="match status" value="1"/>
</dbReference>
<dbReference type="EMBL" id="JAQQBR010000001">
    <property type="protein sequence ID" value="KAK0182157.1"/>
    <property type="molecule type" value="Genomic_DNA"/>
</dbReference>
<dbReference type="InterPro" id="IPR043151">
    <property type="entry name" value="BAH_sf"/>
</dbReference>
<evidence type="ECO:0000313" key="17">
    <source>
        <dbReference type="Proteomes" id="UP001168972"/>
    </source>
</evidence>
<dbReference type="SMART" id="SM00439">
    <property type="entry name" value="BAH"/>
    <property type="match status" value="1"/>
</dbReference>
<comment type="subcellular location">
    <subcellularLocation>
        <location evidence="1">Nucleus</location>
    </subcellularLocation>
</comment>
<keyword evidence="3" id="KW-0597">Phosphoprotein</keyword>
<dbReference type="GO" id="GO:0003714">
    <property type="term" value="F:transcription corepressor activity"/>
    <property type="evidence" value="ECO:0007669"/>
    <property type="project" value="TreeGrafter"/>
</dbReference>
<keyword evidence="4" id="KW-0479">Metal-binding</keyword>
<keyword evidence="7" id="KW-0832">Ubl conjugation</keyword>
<dbReference type="PROSITE" id="PS51038">
    <property type="entry name" value="BAH"/>
    <property type="match status" value="1"/>
</dbReference>
<feature type="domain" description="ELM2" evidence="14">
    <location>
        <begin position="179"/>
        <end position="294"/>
    </location>
</feature>
<dbReference type="Pfam" id="PF01448">
    <property type="entry name" value="ELM2"/>
    <property type="match status" value="1"/>
</dbReference>
<evidence type="ECO:0000313" key="16">
    <source>
        <dbReference type="EMBL" id="KAK0182157.1"/>
    </source>
</evidence>
<dbReference type="GO" id="GO:0016581">
    <property type="term" value="C:NuRD complex"/>
    <property type="evidence" value="ECO:0007669"/>
    <property type="project" value="TreeGrafter"/>
</dbReference>
<comment type="caution">
    <text evidence="16">The sequence shown here is derived from an EMBL/GenBank/DDBJ whole genome shotgun (WGS) entry which is preliminary data.</text>
</comment>
<feature type="region of interest" description="Disordered" evidence="12">
    <location>
        <begin position="670"/>
        <end position="690"/>
    </location>
</feature>
<dbReference type="InterPro" id="IPR001005">
    <property type="entry name" value="SANT/Myb"/>
</dbReference>
<dbReference type="GO" id="GO:0042826">
    <property type="term" value="F:histone deacetylase binding"/>
    <property type="evidence" value="ECO:0007669"/>
    <property type="project" value="TreeGrafter"/>
</dbReference>
<evidence type="ECO:0008006" key="18">
    <source>
        <dbReference type="Google" id="ProtNLM"/>
    </source>
</evidence>
<dbReference type="InterPro" id="IPR040138">
    <property type="entry name" value="MIER/MTA"/>
</dbReference>
<dbReference type="FunFam" id="4.10.1240.50:FF:000001">
    <property type="entry name" value="Metastasis-associated 1 family, member 3"/>
    <property type="match status" value="1"/>
</dbReference>
<evidence type="ECO:0000259" key="14">
    <source>
        <dbReference type="PROSITE" id="PS51156"/>
    </source>
</evidence>